<dbReference type="PANTHER" id="PTHR45081:SF1">
    <property type="entry name" value="EF HAND FAMILY PROTEIN, PUTATIVE, EXPRESSED-RELATED"/>
    <property type="match status" value="1"/>
</dbReference>
<dbReference type="SMART" id="SM00028">
    <property type="entry name" value="TPR"/>
    <property type="match status" value="7"/>
</dbReference>
<dbReference type="InterPro" id="IPR011992">
    <property type="entry name" value="EF-hand-dom_pair"/>
</dbReference>
<name>A0AB40B1H7_DIOCR</name>
<feature type="repeat" description="TPR" evidence="1">
    <location>
        <begin position="379"/>
        <end position="412"/>
    </location>
</feature>
<dbReference type="PROSITE" id="PS50222">
    <property type="entry name" value="EF_HAND_2"/>
    <property type="match status" value="1"/>
</dbReference>
<dbReference type="InterPro" id="IPR011990">
    <property type="entry name" value="TPR-like_helical_dom_sf"/>
</dbReference>
<dbReference type="GO" id="GO:0005886">
    <property type="term" value="C:plasma membrane"/>
    <property type="evidence" value="ECO:0007669"/>
    <property type="project" value="TreeGrafter"/>
</dbReference>
<evidence type="ECO:0000256" key="1">
    <source>
        <dbReference type="PROSITE-ProRule" id="PRU00339"/>
    </source>
</evidence>
<dbReference type="Pfam" id="PF13181">
    <property type="entry name" value="TPR_8"/>
    <property type="match status" value="1"/>
</dbReference>
<reference evidence="4" key="1">
    <citation type="submission" date="2025-08" db="UniProtKB">
        <authorList>
            <consortium name="RefSeq"/>
        </authorList>
    </citation>
    <scope>IDENTIFICATION</scope>
</reference>
<dbReference type="GeneID" id="120257889"/>
<dbReference type="InterPro" id="IPR002048">
    <property type="entry name" value="EF_hand_dom"/>
</dbReference>
<dbReference type="PANTHER" id="PTHR45081">
    <property type="entry name" value="EF HAND FAMILY PROTEIN, PUTATIVE, EXPRESSED-RELATED"/>
    <property type="match status" value="1"/>
</dbReference>
<dbReference type="GO" id="GO:0005509">
    <property type="term" value="F:calcium ion binding"/>
    <property type="evidence" value="ECO:0007669"/>
    <property type="project" value="InterPro"/>
</dbReference>
<protein>
    <submittedName>
        <fullName evidence="4">Uncharacterized TPR repeat-containing protein At1g05150-like</fullName>
    </submittedName>
</protein>
<dbReference type="Pfam" id="PF13424">
    <property type="entry name" value="TPR_12"/>
    <property type="match status" value="1"/>
</dbReference>
<dbReference type="InterPro" id="IPR019734">
    <property type="entry name" value="TPR_rpt"/>
</dbReference>
<proteinExistence type="predicted"/>
<keyword evidence="1" id="KW-0802">TPR repeat</keyword>
<dbReference type="PROSITE" id="PS50293">
    <property type="entry name" value="TPR_REGION"/>
    <property type="match status" value="2"/>
</dbReference>
<gene>
    <name evidence="4" type="primary">LOC120257889</name>
</gene>
<sequence>MASSSSSSTRIEKVRRIFDRFDSNNDGGLDRSEMAELVVAVNPSVPFTPDQISSIVDEVFRSYSDFVSDPHAGLSLPGLLRTYDDGAGDLDRDLAALNLSDFPNSSSTASPSWISSTNQGIIHESTRKTIHDLESLIRTRLIASNRSRNPRNPNEWSSESAWSADLSAIYTSKSSDCKTFLKALNEIRAHVDLSPTTDEAFNGHMAIGRTLYDHKLFSESIHSFTRSSDLRPSDARPHFHKGNALWSLGRTSEARQSYSIALEASEADALQWSSLLPQIHVNLGIAMESDGLLINAAEHYREAAILCPTHYRALKHLGSALFGVGDYRSAEKALEAAVSLSLNFADAHCDLGSVLHAMGDNDRAFAALQRAIDLNPDHLDALYNLGGLFIDAGRYQRAVEMYGRVISLRPDHWRAHLNRAAALLGAGEAEEAKKALNEAFKLTKRLELYDAISHFKNGGAEFIVVDAAKFLPGNGKTMSPEHLSDALRIRNVQKMAKLGRCSVMVWKDEIGKQSLHERKLRKSELEIILRKHLCFLQPECFQSAVKAVDEKVLVALDVTGSGKVDLGMFIAIVAPICAGSAEKRKRAAFDALRWRSTKYEYQGEIAKVDAAVYLRYMRAIYYPSQMLTDMMEGYEEEHEKMMISFHEFVDMFDDIDYGFGILNALMKLEDAEIVYNKSKQCCSVCKYRITGLMFRETTSSKFRLCSSCYSECKVPKAYQKEEYKFK</sequence>
<dbReference type="AlphaFoldDB" id="A0AB40B1H7"/>
<dbReference type="SUPFAM" id="SSF48452">
    <property type="entry name" value="TPR-like"/>
    <property type="match status" value="1"/>
</dbReference>
<keyword evidence="3" id="KW-1185">Reference proteome</keyword>
<dbReference type="Proteomes" id="UP001515500">
    <property type="component" value="Chromosome 4"/>
</dbReference>
<dbReference type="Pfam" id="PF13432">
    <property type="entry name" value="TPR_16"/>
    <property type="match status" value="1"/>
</dbReference>
<evidence type="ECO:0000313" key="4">
    <source>
        <dbReference type="RefSeq" id="XP_039121116.1"/>
    </source>
</evidence>
<dbReference type="RefSeq" id="XP_039121116.1">
    <property type="nucleotide sequence ID" value="XM_039265182.1"/>
</dbReference>
<feature type="domain" description="EF-hand" evidence="2">
    <location>
        <begin position="9"/>
        <end position="44"/>
    </location>
</feature>
<accession>A0AB40B1H7</accession>
<evidence type="ECO:0000313" key="3">
    <source>
        <dbReference type="Proteomes" id="UP001515500"/>
    </source>
</evidence>
<dbReference type="Gene3D" id="1.25.40.10">
    <property type="entry name" value="Tetratricopeptide repeat domain"/>
    <property type="match status" value="3"/>
</dbReference>
<organism evidence="3 4">
    <name type="scientific">Dioscorea cayennensis subsp. rotundata</name>
    <name type="common">White Guinea yam</name>
    <name type="synonym">Dioscorea rotundata</name>
    <dbReference type="NCBI Taxonomy" id="55577"/>
    <lineage>
        <taxon>Eukaryota</taxon>
        <taxon>Viridiplantae</taxon>
        <taxon>Streptophyta</taxon>
        <taxon>Embryophyta</taxon>
        <taxon>Tracheophyta</taxon>
        <taxon>Spermatophyta</taxon>
        <taxon>Magnoliopsida</taxon>
        <taxon>Liliopsida</taxon>
        <taxon>Dioscoreales</taxon>
        <taxon>Dioscoreaceae</taxon>
        <taxon>Dioscorea</taxon>
    </lineage>
</organism>
<dbReference type="PROSITE" id="PS50005">
    <property type="entry name" value="TPR"/>
    <property type="match status" value="2"/>
</dbReference>
<dbReference type="Gene3D" id="1.10.238.10">
    <property type="entry name" value="EF-hand"/>
    <property type="match status" value="1"/>
</dbReference>
<feature type="repeat" description="TPR" evidence="1">
    <location>
        <begin position="345"/>
        <end position="378"/>
    </location>
</feature>
<dbReference type="SUPFAM" id="SSF47473">
    <property type="entry name" value="EF-hand"/>
    <property type="match status" value="2"/>
</dbReference>
<evidence type="ECO:0000259" key="2">
    <source>
        <dbReference type="PROSITE" id="PS50222"/>
    </source>
</evidence>